<evidence type="ECO:0000256" key="1">
    <source>
        <dbReference type="SAM" id="SignalP"/>
    </source>
</evidence>
<comment type="caution">
    <text evidence="3">The sequence shown here is derived from an EMBL/GenBank/DDBJ whole genome shotgun (WGS) entry which is preliminary data.</text>
</comment>
<feature type="chain" id="PRO_5038100299" description="Fungal lipase-type domain-containing protein" evidence="1">
    <location>
        <begin position="19"/>
        <end position="368"/>
    </location>
</feature>
<feature type="signal peptide" evidence="1">
    <location>
        <begin position="1"/>
        <end position="18"/>
    </location>
</feature>
<dbReference type="RefSeq" id="WP_188418633.1">
    <property type="nucleotide sequence ID" value="NZ_BMDO01000014.1"/>
</dbReference>
<gene>
    <name evidence="3" type="ORF">GCM10011425_37330</name>
</gene>
<dbReference type="SUPFAM" id="SSF53474">
    <property type="entry name" value="alpha/beta-Hydrolases"/>
    <property type="match status" value="1"/>
</dbReference>
<accession>A0A917N339</accession>
<reference evidence="3" key="1">
    <citation type="journal article" date="2014" name="Int. J. Syst. Evol. Microbiol.">
        <title>Complete genome sequence of Corynebacterium casei LMG S-19264T (=DSM 44701T), isolated from a smear-ripened cheese.</title>
        <authorList>
            <consortium name="US DOE Joint Genome Institute (JGI-PGF)"/>
            <person name="Walter F."/>
            <person name="Albersmeier A."/>
            <person name="Kalinowski J."/>
            <person name="Ruckert C."/>
        </authorList>
    </citation>
    <scope>NUCLEOTIDE SEQUENCE</scope>
    <source>
        <strain evidence="3">CCM 8711</strain>
    </source>
</reference>
<proteinExistence type="predicted"/>
<feature type="domain" description="Fungal lipase-type" evidence="2">
    <location>
        <begin position="80"/>
        <end position="235"/>
    </location>
</feature>
<dbReference type="Proteomes" id="UP000662074">
    <property type="component" value="Unassembled WGS sequence"/>
</dbReference>
<dbReference type="InterPro" id="IPR029058">
    <property type="entry name" value="AB_hydrolase_fold"/>
</dbReference>
<dbReference type="InterPro" id="IPR002921">
    <property type="entry name" value="Fungal_lipase-type"/>
</dbReference>
<protein>
    <recommendedName>
        <fullName evidence="2">Fungal lipase-type domain-containing protein</fullName>
    </recommendedName>
</protein>
<dbReference type="Pfam" id="PF01764">
    <property type="entry name" value="Lipase_3"/>
    <property type="match status" value="1"/>
</dbReference>
<dbReference type="AlphaFoldDB" id="A0A917N339"/>
<keyword evidence="1" id="KW-0732">Signal</keyword>
<dbReference type="EMBL" id="BMDO01000014">
    <property type="protein sequence ID" value="GGI52521.1"/>
    <property type="molecule type" value="Genomic_DNA"/>
</dbReference>
<keyword evidence="4" id="KW-1185">Reference proteome</keyword>
<organism evidence="3 4">
    <name type="scientific">Mucilaginibacter galii</name>
    <dbReference type="NCBI Taxonomy" id="2005073"/>
    <lineage>
        <taxon>Bacteria</taxon>
        <taxon>Pseudomonadati</taxon>
        <taxon>Bacteroidota</taxon>
        <taxon>Sphingobacteriia</taxon>
        <taxon>Sphingobacteriales</taxon>
        <taxon>Sphingobacteriaceae</taxon>
        <taxon>Mucilaginibacter</taxon>
    </lineage>
</organism>
<evidence type="ECO:0000313" key="4">
    <source>
        <dbReference type="Proteomes" id="UP000662074"/>
    </source>
</evidence>
<dbReference type="GO" id="GO:0006629">
    <property type="term" value="P:lipid metabolic process"/>
    <property type="evidence" value="ECO:0007669"/>
    <property type="project" value="InterPro"/>
</dbReference>
<name>A0A917N339_9SPHI</name>
<dbReference type="Gene3D" id="3.40.50.1820">
    <property type="entry name" value="alpha/beta hydrolase"/>
    <property type="match status" value="1"/>
</dbReference>
<reference evidence="3" key="2">
    <citation type="submission" date="2020-09" db="EMBL/GenBank/DDBJ databases">
        <authorList>
            <person name="Sun Q."/>
            <person name="Sedlacek I."/>
        </authorList>
    </citation>
    <scope>NUCLEOTIDE SEQUENCE</scope>
    <source>
        <strain evidence="3">CCM 8711</strain>
    </source>
</reference>
<sequence length="368" mass="42076">MRYLILLFFLANAFTASAQLKPNFDAQEFLELLRISRQQTDTLKGDLTPKPIRYKRIYRSAVGPLLNRWELWTDANKTAVISIRGTTEESLSWLENFYAAMVPATGQLHIDDSTTFNYKLANNPKAAVHIGWLLGMAYLSKSILPHISSSYKKGCRNFLIMGHSQGGAIAYLLRSYLASLQEQNLIPADVVFKTYCSAPPKPGNLYYAYDYNYLTRGGWGISVTNAADWVAQTPFSIQTLDDFPALNPFGDIGMVTKGQNFFIKLYIKHIYNRLRKPPLRAVKNNQKYLGHMVYKFIKKTLPQFKEPEYAPTNFYTSCGVPVILMPDDAYTRLFPDDPKKVFTHHLFWPYYYLAEKEYGSSSQALPAR</sequence>
<evidence type="ECO:0000313" key="3">
    <source>
        <dbReference type="EMBL" id="GGI52521.1"/>
    </source>
</evidence>
<evidence type="ECO:0000259" key="2">
    <source>
        <dbReference type="Pfam" id="PF01764"/>
    </source>
</evidence>